<dbReference type="Proteomes" id="UP000670527">
    <property type="component" value="Unassembled WGS sequence"/>
</dbReference>
<gene>
    <name evidence="1" type="ORF">J4D97_01300</name>
</gene>
<dbReference type="RefSeq" id="WP_185283213.1">
    <property type="nucleotide sequence ID" value="NZ_JAGETX010000001.1"/>
</dbReference>
<protein>
    <submittedName>
        <fullName evidence="1">Uncharacterized protein</fullName>
    </submittedName>
</protein>
<reference evidence="1 2" key="1">
    <citation type="submission" date="2021-03" db="EMBL/GenBank/DDBJ databases">
        <authorList>
            <person name="Kim M.K."/>
        </authorList>
    </citation>
    <scope>NUCLEOTIDE SEQUENCE [LARGE SCALE GENOMIC DNA]</scope>
    <source>
        <strain evidence="1 2">BT507</strain>
    </source>
</reference>
<keyword evidence="2" id="KW-1185">Reference proteome</keyword>
<organism evidence="1 2">
    <name type="scientific">Hymenobacter defluvii</name>
    <dbReference type="NCBI Taxonomy" id="2054411"/>
    <lineage>
        <taxon>Bacteria</taxon>
        <taxon>Pseudomonadati</taxon>
        <taxon>Bacteroidota</taxon>
        <taxon>Cytophagia</taxon>
        <taxon>Cytophagales</taxon>
        <taxon>Hymenobacteraceae</taxon>
        <taxon>Hymenobacter</taxon>
    </lineage>
</organism>
<comment type="caution">
    <text evidence="1">The sequence shown here is derived from an EMBL/GenBank/DDBJ whole genome shotgun (WGS) entry which is preliminary data.</text>
</comment>
<proteinExistence type="predicted"/>
<dbReference type="EMBL" id="JAGETX010000001">
    <property type="protein sequence ID" value="MBO3269269.1"/>
    <property type="molecule type" value="Genomic_DNA"/>
</dbReference>
<sequence length="61" mass="6773">MAQSKPAVENLFQNEIYLEAILRQQAQQMVGRPGWPDTVAAIYQCLLNQIEADVSAGPCPR</sequence>
<evidence type="ECO:0000313" key="1">
    <source>
        <dbReference type="EMBL" id="MBO3269269.1"/>
    </source>
</evidence>
<name>A0ABS3T6J3_9BACT</name>
<accession>A0ABS3T6J3</accession>
<evidence type="ECO:0000313" key="2">
    <source>
        <dbReference type="Proteomes" id="UP000670527"/>
    </source>
</evidence>